<keyword evidence="2" id="KW-1185">Reference proteome</keyword>
<evidence type="ECO:0000313" key="1">
    <source>
        <dbReference type="EMBL" id="CAK9212879.1"/>
    </source>
</evidence>
<protein>
    <submittedName>
        <fullName evidence="1">Uncharacterized protein</fullName>
    </submittedName>
</protein>
<accession>A0ABP0U5Z8</accession>
<gene>
    <name evidence="1" type="ORF">CSSPTR1EN2_LOCUS11457</name>
</gene>
<name>A0ABP0U5Z8_9BRYO</name>
<organism evidence="1 2">
    <name type="scientific">Sphagnum troendelagicum</name>
    <dbReference type="NCBI Taxonomy" id="128251"/>
    <lineage>
        <taxon>Eukaryota</taxon>
        <taxon>Viridiplantae</taxon>
        <taxon>Streptophyta</taxon>
        <taxon>Embryophyta</taxon>
        <taxon>Bryophyta</taxon>
        <taxon>Sphagnophytina</taxon>
        <taxon>Sphagnopsida</taxon>
        <taxon>Sphagnales</taxon>
        <taxon>Sphagnaceae</taxon>
        <taxon>Sphagnum</taxon>
    </lineage>
</organism>
<dbReference type="EMBL" id="OZ019911">
    <property type="protein sequence ID" value="CAK9212879.1"/>
    <property type="molecule type" value="Genomic_DNA"/>
</dbReference>
<evidence type="ECO:0000313" key="2">
    <source>
        <dbReference type="Proteomes" id="UP001497512"/>
    </source>
</evidence>
<sequence length="188" mass="20563">MEDQLLSGCAPGHDLNVVEEQKQNLSIATTPHGELRCADGQTRVWLRAGYGYGPYGTGESTEMRSCHETGVYSHNIQAALVATAPGEYEDQNKDVSAAGLKGLFTLGGKKDHEDGISSEAWDMEKLHKDSYNTSDHREKGMSPAAIARNFVPTDAEESDDYSEYVVPAGEIMNMGLDIKDVEEYAVSW</sequence>
<reference evidence="1" key="1">
    <citation type="submission" date="2024-02" db="EMBL/GenBank/DDBJ databases">
        <authorList>
            <consortium name="ELIXIR-Norway"/>
            <consortium name="Elixir Norway"/>
        </authorList>
    </citation>
    <scope>NUCLEOTIDE SEQUENCE</scope>
</reference>
<proteinExistence type="predicted"/>
<dbReference type="Proteomes" id="UP001497512">
    <property type="component" value="Chromosome 19"/>
</dbReference>